<dbReference type="InterPro" id="IPR036249">
    <property type="entry name" value="Thioredoxin-like_sf"/>
</dbReference>
<evidence type="ECO:0000313" key="4">
    <source>
        <dbReference type="Proteomes" id="UP000579945"/>
    </source>
</evidence>
<keyword evidence="1" id="KW-0472">Membrane</keyword>
<organism evidence="3 4">
    <name type="scientific">Nonomuraea dietziae</name>
    <dbReference type="NCBI Taxonomy" id="65515"/>
    <lineage>
        <taxon>Bacteria</taxon>
        <taxon>Bacillati</taxon>
        <taxon>Actinomycetota</taxon>
        <taxon>Actinomycetes</taxon>
        <taxon>Streptosporangiales</taxon>
        <taxon>Streptosporangiaceae</taxon>
        <taxon>Nonomuraea</taxon>
    </lineage>
</organism>
<reference evidence="3 4" key="1">
    <citation type="submission" date="2020-08" db="EMBL/GenBank/DDBJ databases">
        <title>Sequencing the genomes of 1000 actinobacteria strains.</title>
        <authorList>
            <person name="Klenk H.-P."/>
        </authorList>
    </citation>
    <scope>NUCLEOTIDE SEQUENCE [LARGE SCALE GENOMIC DNA]</scope>
    <source>
        <strain evidence="3 4">DSM 44320</strain>
    </source>
</reference>
<gene>
    <name evidence="3" type="ORF">FHR33_001514</name>
</gene>
<keyword evidence="1" id="KW-1133">Transmembrane helix</keyword>
<feature type="transmembrane region" description="Helical" evidence="1">
    <location>
        <begin position="194"/>
        <end position="213"/>
    </location>
</feature>
<comment type="caution">
    <text evidence="3">The sequence shown here is derived from an EMBL/GenBank/DDBJ whole genome shotgun (WGS) entry which is preliminary data.</text>
</comment>
<name>A0A7W5UZ33_9ACTN</name>
<dbReference type="EMBL" id="JACIBV010000001">
    <property type="protein sequence ID" value="MBB3725654.1"/>
    <property type="molecule type" value="Genomic_DNA"/>
</dbReference>
<dbReference type="InterPro" id="IPR001853">
    <property type="entry name" value="DSBA-like_thioredoxin_dom"/>
</dbReference>
<dbReference type="InterPro" id="IPR007251">
    <property type="entry name" value="Iron_permease_Fet4"/>
</dbReference>
<dbReference type="Gene3D" id="3.40.30.10">
    <property type="entry name" value="Glutaredoxin"/>
    <property type="match status" value="1"/>
</dbReference>
<feature type="transmembrane region" description="Helical" evidence="1">
    <location>
        <begin position="161"/>
        <end position="182"/>
    </location>
</feature>
<dbReference type="Pfam" id="PF04120">
    <property type="entry name" value="Iron_permease"/>
    <property type="match status" value="1"/>
</dbReference>
<keyword evidence="4" id="KW-1185">Reference proteome</keyword>
<protein>
    <submittedName>
        <fullName evidence="3">Low affinity Fe/Cu permease</fullName>
    </submittedName>
</protein>
<dbReference type="AlphaFoldDB" id="A0A7W5UZ33"/>
<proteinExistence type="predicted"/>
<accession>A0A7W5UZ33</accession>
<dbReference type="Pfam" id="PF01323">
    <property type="entry name" value="DSBA"/>
    <property type="match status" value="1"/>
</dbReference>
<evidence type="ECO:0000259" key="2">
    <source>
        <dbReference type="Pfam" id="PF01323"/>
    </source>
</evidence>
<evidence type="ECO:0000256" key="1">
    <source>
        <dbReference type="SAM" id="Phobius"/>
    </source>
</evidence>
<dbReference type="Proteomes" id="UP000579945">
    <property type="component" value="Unassembled WGS sequence"/>
</dbReference>
<dbReference type="RefSeq" id="WP_312895403.1">
    <property type="nucleotide sequence ID" value="NZ_JACIBV010000001.1"/>
</dbReference>
<keyword evidence="1" id="KW-0812">Transmembrane</keyword>
<dbReference type="GeneID" id="95396102"/>
<dbReference type="SUPFAM" id="SSF52833">
    <property type="entry name" value="Thioredoxin-like"/>
    <property type="match status" value="1"/>
</dbReference>
<sequence>MPHRQEATSLGVEAGLELAQVLELLNDDAFAADVRVEERPAVLSGISGVPALVIGGGPPVSAVQEPAALVRLLERATASCGACLLDRPRQGIPFSGCGGGKPRAPAGRPGFAWPRQVSDQVDGSWRIEEAPMTADQRKGGATMPSEVSSRLSFFDRFATKAAGFVSGAWFFAMCVLLVLIWAPSYFAFGSVDTWQLVINTATTIVTFLLVALLQNTQSRANDAVQHKLNAIADGLADLMSQMAESQDAQRLRDDTRELREAVGLENKESA</sequence>
<evidence type="ECO:0000313" key="3">
    <source>
        <dbReference type="EMBL" id="MBB3725654.1"/>
    </source>
</evidence>
<feature type="domain" description="DSBA-like thioredoxin" evidence="2">
    <location>
        <begin position="7"/>
        <end position="59"/>
    </location>
</feature>
<dbReference type="GO" id="GO:0055085">
    <property type="term" value="P:transmembrane transport"/>
    <property type="evidence" value="ECO:0007669"/>
    <property type="project" value="InterPro"/>
</dbReference>
<dbReference type="GO" id="GO:0016491">
    <property type="term" value="F:oxidoreductase activity"/>
    <property type="evidence" value="ECO:0007669"/>
    <property type="project" value="InterPro"/>
</dbReference>